<proteinExistence type="predicted"/>
<organism evidence="2 3">
    <name type="scientific">Stephania japonica</name>
    <dbReference type="NCBI Taxonomy" id="461633"/>
    <lineage>
        <taxon>Eukaryota</taxon>
        <taxon>Viridiplantae</taxon>
        <taxon>Streptophyta</taxon>
        <taxon>Embryophyta</taxon>
        <taxon>Tracheophyta</taxon>
        <taxon>Spermatophyta</taxon>
        <taxon>Magnoliopsida</taxon>
        <taxon>Ranunculales</taxon>
        <taxon>Menispermaceae</taxon>
        <taxon>Menispermoideae</taxon>
        <taxon>Cissampelideae</taxon>
        <taxon>Stephania</taxon>
    </lineage>
</organism>
<comment type="caution">
    <text evidence="2">The sequence shown here is derived from an EMBL/GenBank/DDBJ whole genome shotgun (WGS) entry which is preliminary data.</text>
</comment>
<feature type="region of interest" description="Disordered" evidence="1">
    <location>
        <begin position="1"/>
        <end position="29"/>
    </location>
</feature>
<dbReference type="EMBL" id="JBBNAE010000006">
    <property type="protein sequence ID" value="KAK9116867.1"/>
    <property type="molecule type" value="Genomic_DNA"/>
</dbReference>
<gene>
    <name evidence="2" type="ORF">Sjap_015814</name>
</gene>
<dbReference type="AlphaFoldDB" id="A0AAP0ILU6"/>
<dbReference type="Proteomes" id="UP001417504">
    <property type="component" value="Unassembled WGS sequence"/>
</dbReference>
<keyword evidence="3" id="KW-1185">Reference proteome</keyword>
<accession>A0AAP0ILU6</accession>
<protein>
    <submittedName>
        <fullName evidence="2">Uncharacterized protein</fullName>
    </submittedName>
</protein>
<reference evidence="2 3" key="1">
    <citation type="submission" date="2024-01" db="EMBL/GenBank/DDBJ databases">
        <title>Genome assemblies of Stephania.</title>
        <authorList>
            <person name="Yang L."/>
        </authorList>
    </citation>
    <scope>NUCLEOTIDE SEQUENCE [LARGE SCALE GENOMIC DNA]</scope>
    <source>
        <strain evidence="2">QJT</strain>
        <tissue evidence="2">Leaf</tissue>
    </source>
</reference>
<evidence type="ECO:0000313" key="2">
    <source>
        <dbReference type="EMBL" id="KAK9116867.1"/>
    </source>
</evidence>
<sequence>MDAQDSTTGLRIEMTDQRGLNDDNGTSSPRAVSIEEFRTLTQRVAAQERQLEEILTILRASVAATSVPSTARITVTQEANTPVVMTTTTFPTTTASKPVMAVVPRAPTEIAPTTPIVYGTTATTEARQWREFKRHDPVVFYGGTDIGRRAVGARDLA</sequence>
<evidence type="ECO:0000256" key="1">
    <source>
        <dbReference type="SAM" id="MobiDB-lite"/>
    </source>
</evidence>
<name>A0AAP0ILU6_9MAGN</name>
<evidence type="ECO:0000313" key="3">
    <source>
        <dbReference type="Proteomes" id="UP001417504"/>
    </source>
</evidence>